<name>A0A2V2YDZ2_9BACL</name>
<dbReference type="EMBL" id="QGTQ01000044">
    <property type="protein sequence ID" value="PWV90256.1"/>
    <property type="molecule type" value="Genomic_DNA"/>
</dbReference>
<organism evidence="2 3">
    <name type="scientific">Paenibacillus cellulosilyticus</name>
    <dbReference type="NCBI Taxonomy" id="375489"/>
    <lineage>
        <taxon>Bacteria</taxon>
        <taxon>Bacillati</taxon>
        <taxon>Bacillota</taxon>
        <taxon>Bacilli</taxon>
        <taxon>Bacillales</taxon>
        <taxon>Paenibacillaceae</taxon>
        <taxon>Paenibacillus</taxon>
    </lineage>
</organism>
<evidence type="ECO:0000259" key="1">
    <source>
        <dbReference type="Pfam" id="PF11195"/>
    </source>
</evidence>
<comment type="caution">
    <text evidence="2">The sequence shown here is derived from an EMBL/GenBank/DDBJ whole genome shotgun (WGS) entry which is preliminary data.</text>
</comment>
<evidence type="ECO:0000313" key="2">
    <source>
        <dbReference type="EMBL" id="PWV90256.1"/>
    </source>
</evidence>
<dbReference type="RefSeq" id="WP_110047456.1">
    <property type="nucleotide sequence ID" value="NZ_CP054610.1"/>
</dbReference>
<feature type="domain" description="Thoeris anti-defense 2-like" evidence="1">
    <location>
        <begin position="1"/>
        <end position="96"/>
    </location>
</feature>
<dbReference type="InterPro" id="IPR021361">
    <property type="entry name" value="Tad2-like_dom"/>
</dbReference>
<protein>
    <submittedName>
        <fullName evidence="2">Uncharacterized protein DUF2829</fullName>
    </submittedName>
</protein>
<keyword evidence="3" id="KW-1185">Reference proteome</keyword>
<evidence type="ECO:0000313" key="3">
    <source>
        <dbReference type="Proteomes" id="UP000246635"/>
    </source>
</evidence>
<accession>A0A2V2YDZ2</accession>
<dbReference type="AlphaFoldDB" id="A0A2V2YDZ2"/>
<dbReference type="OrthoDB" id="9806476at2"/>
<dbReference type="Pfam" id="PF11195">
    <property type="entry name" value="Tad2-like"/>
    <property type="match status" value="1"/>
</dbReference>
<sequence length="97" mass="10903">MNFGQILELLKVGKRVSRAGWNGRGQWVVLVPALYLPPYSTQEAGPRVNDRTAKHIGVDTPLDSQPYFSLWNAQGKWQPGWVPSTGDLLAEDWQVIE</sequence>
<gene>
    <name evidence="2" type="ORF">DFQ01_14432</name>
</gene>
<reference evidence="2 3" key="1">
    <citation type="submission" date="2018-05" db="EMBL/GenBank/DDBJ databases">
        <title>Genomic Encyclopedia of Type Strains, Phase III (KMG-III): the genomes of soil and plant-associated and newly described type strains.</title>
        <authorList>
            <person name="Whitman W."/>
        </authorList>
    </citation>
    <scope>NUCLEOTIDE SEQUENCE [LARGE SCALE GENOMIC DNA]</scope>
    <source>
        <strain evidence="2 3">CECT 5696</strain>
    </source>
</reference>
<dbReference type="Proteomes" id="UP000246635">
    <property type="component" value="Unassembled WGS sequence"/>
</dbReference>
<proteinExistence type="predicted"/>